<dbReference type="KEGG" id="kla:KLLA0_C00132g"/>
<dbReference type="RefSeq" id="XP_452200.1">
    <property type="nucleotide sequence ID" value="XM_452200.1"/>
</dbReference>
<accession>Q6CLV3</accession>
<proteinExistence type="inferred from homology"/>
<dbReference type="KEGG" id="kla:KLLA0_D20009g"/>
<feature type="region of interest" description="Disordered" evidence="3">
    <location>
        <begin position="16"/>
        <end position="40"/>
    </location>
</feature>
<reference evidence="6" key="2">
    <citation type="submission" date="2008-09" db="EMBL/GenBank/DDBJ databases">
        <authorList>
            <person name="Genoscope - CEA"/>
        </authorList>
    </citation>
    <scope>NUCLEOTIDE SEQUENCE</scope>
    <source>
        <strain>NRRL Y-1140</strain>
    </source>
</reference>
<feature type="transmembrane region" description="Helical" evidence="4">
    <location>
        <begin position="203"/>
        <end position="222"/>
    </location>
</feature>
<dbReference type="GeneID" id="2894148"/>
<comment type="similarity">
    <text evidence="2">Belongs to the major facilitator superfamily. Monocarboxylate porter (TC 2.A.1.13) family.</text>
</comment>
<feature type="transmembrane region" description="Helical" evidence="4">
    <location>
        <begin position="176"/>
        <end position="196"/>
    </location>
</feature>
<evidence type="ECO:0000313" key="5">
    <source>
        <dbReference type="EMBL" id="CAG97793.2"/>
    </source>
</evidence>
<dbReference type="RefSeq" id="XP_451535.2">
    <property type="nucleotide sequence ID" value="XM_451535.2"/>
</dbReference>
<feature type="transmembrane region" description="Helical" evidence="4">
    <location>
        <begin position="116"/>
        <end position="134"/>
    </location>
</feature>
<dbReference type="InterPro" id="IPR011701">
    <property type="entry name" value="MFS"/>
</dbReference>
<keyword evidence="4" id="KW-0812">Transmembrane</keyword>
<dbReference type="Proteomes" id="UP000000598">
    <property type="component" value="Chromosome E"/>
</dbReference>
<dbReference type="PANTHER" id="PTHR11360:SF315">
    <property type="entry name" value="TRANSPORTER MCH2-RELATED"/>
    <property type="match status" value="1"/>
</dbReference>
<dbReference type="EMBL" id="CR382125">
    <property type="protein sequence ID" value="CAG99041.1"/>
    <property type="molecule type" value="Genomic_DNA"/>
</dbReference>
<evidence type="ECO:0000313" key="11">
    <source>
        <dbReference type="Proteomes" id="UP000000598"/>
    </source>
</evidence>
<dbReference type="RefSeq" id="XP_453954.1">
    <property type="nucleotide sequence ID" value="XM_453954.1"/>
</dbReference>
<evidence type="ECO:0000313" key="7">
    <source>
        <dbReference type="EMBL" id="CAH00173.1"/>
    </source>
</evidence>
<organism evidence="11">
    <name type="scientific">Kluyveromyces lactis (strain ATCC 8585 / CBS 2359 / DSM 70799 / NBRC 1267 / NRRL Y-1140 / WM37)</name>
    <name type="common">Yeast</name>
    <name type="synonym">Candida sphaerica</name>
    <dbReference type="NCBI Taxonomy" id="284590"/>
    <lineage>
        <taxon>Eukaryota</taxon>
        <taxon>Fungi</taxon>
        <taxon>Dikarya</taxon>
        <taxon>Ascomycota</taxon>
        <taxon>Saccharomycotina</taxon>
        <taxon>Saccharomycetes</taxon>
        <taxon>Saccharomycetales</taxon>
        <taxon>Saccharomycetaceae</taxon>
        <taxon>Kluyveromyces</taxon>
    </lineage>
</organism>
<evidence type="ECO:0000313" key="8">
    <source>
        <dbReference type="EMBL" id="CAH01047.1"/>
    </source>
</evidence>
<dbReference type="PANTHER" id="PTHR11360">
    <property type="entry name" value="MONOCARBOXYLATE TRANSPORTER"/>
    <property type="match status" value="1"/>
</dbReference>
<dbReference type="Proteomes" id="UP000000598">
    <property type="component" value="Chromosome C"/>
</dbReference>
<dbReference type="CDD" id="cd17352">
    <property type="entry name" value="MFS_MCT_SLC16"/>
    <property type="match status" value="1"/>
</dbReference>
<dbReference type="RefSeq" id="XP_453077.1">
    <property type="nucleotide sequence ID" value="XM_453077.1"/>
</dbReference>
<dbReference type="KEGG" id="kla:KLLA0_E00133g"/>
<dbReference type="GO" id="GO:0022857">
    <property type="term" value="F:transmembrane transporter activity"/>
    <property type="evidence" value="ECO:0007669"/>
    <property type="project" value="InterPro"/>
</dbReference>
<evidence type="ECO:0000256" key="1">
    <source>
        <dbReference type="ARBA" id="ARBA00004141"/>
    </source>
</evidence>
<dbReference type="GeneID" id="2893391"/>
<dbReference type="GeneID" id="2893297"/>
<dbReference type="KEGG" id="kla:KLLA0_F00154g"/>
<dbReference type="EMBL" id="CR382122">
    <property type="protein sequence ID" value="CAH01928.2"/>
    <property type="molecule type" value="Genomic_DNA"/>
</dbReference>
<feature type="transmembrane region" description="Helical" evidence="4">
    <location>
        <begin position="440"/>
        <end position="461"/>
    </location>
</feature>
<dbReference type="EMBL" id="CR382124">
    <property type="protein sequence ID" value="CAH01047.1"/>
    <property type="molecule type" value="Genomic_DNA"/>
</dbReference>
<feature type="transmembrane region" description="Helical" evidence="4">
    <location>
        <begin position="146"/>
        <end position="164"/>
    </location>
</feature>
<evidence type="ECO:0000256" key="3">
    <source>
        <dbReference type="SAM" id="MobiDB-lite"/>
    </source>
</evidence>
<dbReference type="EMBL" id="CR382123">
    <property type="protein sequence ID" value="CAH01050.1"/>
    <property type="molecule type" value="Genomic_DNA"/>
</dbReference>
<dbReference type="PaxDb" id="284590-Q6CQ35"/>
<keyword evidence="4" id="KW-1133">Transmembrane helix</keyword>
<dbReference type="RefSeq" id="XP_455086.2">
    <property type="nucleotide sequence ID" value="XM_455086.2"/>
</dbReference>
<name>Q6CQ35_KLULA</name>
<keyword evidence="11" id="KW-1185">Reference proteome</keyword>
<feature type="transmembrane region" description="Helical" evidence="4">
    <location>
        <begin position="406"/>
        <end position="428"/>
    </location>
</feature>
<evidence type="ECO:0000313" key="10">
    <source>
        <dbReference type="EMBL" id="CAH01928.2"/>
    </source>
</evidence>
<dbReference type="EMBL" id="CR382126">
    <property type="protein sequence ID" value="CAG97793.2"/>
    <property type="molecule type" value="Genomic_DNA"/>
</dbReference>
<dbReference type="InterPro" id="IPR036259">
    <property type="entry name" value="MFS_trans_sf"/>
</dbReference>
<feature type="transmembrane region" description="Helical" evidence="4">
    <location>
        <begin position="369"/>
        <end position="394"/>
    </location>
</feature>
<dbReference type="RefSeq" id="XP_453951.1">
    <property type="nucleotide sequence ID" value="XM_453951.1"/>
</dbReference>
<dbReference type="Proteomes" id="UP000000598">
    <property type="component" value="Chromosome F"/>
</dbReference>
<dbReference type="InParanoid" id="Q6CQ35"/>
<sequence length="507" mass="55398">MSATLQSIMSENNTTFREKGEAATSLETSNISSAGELKDPGRLEKEQTIYEFETVPEDEDDSYNKIKVPDGGYGWVVVFSSFLLNFCTSGASYGYGVYLSYYMDSGKYETGGKLDYAAIGGLSFGVGVLFSPLYNYILINTSPRKLISLGIVIQNVAALLAAFSTKLWQVYLTQGVFISIGTGAICFPNTTIAAPWFRKKRSLALGITVAGTGVGGIVFNLSTQRIIDNYDSKWALISQCIICSVLSTVAVLLIRTRRDEVQKYSDTPTTAVALDMFKYPVIWLLILWVCFTMLGYVVQVYSLFSFTISLGYTSKQASAVSCVICVGIIVGRPLVGLAADKFGAVTTGMFCHLIVAILCYGMWIPCRNYATVVVFGLFEGMLMGSIWLLLTSIITRLVGLPKLEAVYSVVWMFLGVCAIVSPVIGISLAKNNVKPGENAYLYTAVYCGTAYLLAALALWCIRGIIIARDKVSLVEKTGYDDGELHLRVNLVDALKGMAHYGKLYRKV</sequence>
<evidence type="ECO:0000313" key="6">
    <source>
        <dbReference type="EMBL" id="CAG99041.1"/>
    </source>
</evidence>
<keyword evidence="4" id="KW-0472">Membrane</keyword>
<feature type="transmembrane region" description="Helical" evidence="4">
    <location>
        <begin position="316"/>
        <end position="335"/>
    </location>
</feature>
<protein>
    <submittedName>
        <fullName evidence="10">KLLA0B00143p</fullName>
    </submittedName>
    <submittedName>
        <fullName evidence="9">KLLA0C00132p</fullName>
    </submittedName>
    <submittedName>
        <fullName evidence="7">KLLA0D00143p</fullName>
    </submittedName>
    <submittedName>
        <fullName evidence="8">KLLA0D20009p</fullName>
    </submittedName>
    <submittedName>
        <fullName evidence="6">KLLA0E00133p</fullName>
    </submittedName>
    <submittedName>
        <fullName evidence="5">KLLA0F00154p</fullName>
    </submittedName>
</protein>
<gene>
    <name evidence="10" type="ORF">KLLA0_B00143g</name>
    <name evidence="9" type="ORF">KLLA0_C00132g</name>
    <name evidence="7" type="ORF">KLLA0_D00143g</name>
    <name evidence="8" type="ORF">KLLA0_D20009g</name>
    <name evidence="6" type="ORF">KLLA0_E00133g</name>
    <name evidence="5" type="ORF">KLLA0_F00154g</name>
</gene>
<dbReference type="GeneID" id="2897191"/>
<dbReference type="eggNOG" id="KOG2504">
    <property type="taxonomic scope" value="Eukaryota"/>
</dbReference>
<dbReference type="SUPFAM" id="SSF103473">
    <property type="entry name" value="MFS general substrate transporter"/>
    <property type="match status" value="1"/>
</dbReference>
<dbReference type="Gene3D" id="1.20.1250.20">
    <property type="entry name" value="MFS general substrate transporter like domains"/>
    <property type="match status" value="2"/>
</dbReference>
<feature type="transmembrane region" description="Helical" evidence="4">
    <location>
        <begin position="234"/>
        <end position="254"/>
    </location>
</feature>
<dbReference type="KEGG" id="kla:KLLA0_B00143g"/>
<accession>Q6CX04</accession>
<dbReference type="AlphaFoldDB" id="Q6CQ35"/>
<accession>Q6CQ35</accession>
<feature type="transmembrane region" description="Helical" evidence="4">
    <location>
        <begin position="342"/>
        <end position="363"/>
    </location>
</feature>
<dbReference type="KEGG" id="kla:KLLA0_D00143g"/>
<dbReference type="HOGENOM" id="CLU_001265_1_2_1"/>
<feature type="transmembrane region" description="Helical" evidence="4">
    <location>
        <begin position="73"/>
        <end position="96"/>
    </location>
</feature>
<dbReference type="GO" id="GO:0016020">
    <property type="term" value="C:membrane"/>
    <property type="evidence" value="ECO:0007669"/>
    <property type="project" value="UniProtKB-SubCell"/>
</dbReference>
<feature type="transmembrane region" description="Helical" evidence="4">
    <location>
        <begin position="281"/>
        <end position="304"/>
    </location>
</feature>
<dbReference type="Pfam" id="PF07690">
    <property type="entry name" value="MFS_1"/>
    <property type="match status" value="1"/>
</dbReference>
<comment type="subcellular location">
    <subcellularLocation>
        <location evidence="1">Membrane</location>
        <topology evidence="1">Multi-pass membrane protein</topology>
    </subcellularLocation>
</comment>
<evidence type="ECO:0000256" key="4">
    <source>
        <dbReference type="SAM" id="Phobius"/>
    </source>
</evidence>
<dbReference type="GeneID" id="2895158"/>
<dbReference type="Proteomes" id="UP000000598">
    <property type="component" value="Chromosome B"/>
</dbReference>
<dbReference type="InterPro" id="IPR050327">
    <property type="entry name" value="Proton-linked_MCT"/>
</dbReference>
<evidence type="ECO:0000256" key="2">
    <source>
        <dbReference type="ARBA" id="ARBA00006727"/>
    </source>
</evidence>
<evidence type="ECO:0000313" key="9">
    <source>
        <dbReference type="EMBL" id="CAH01050.1"/>
    </source>
</evidence>
<dbReference type="GeneID" id="2892652"/>
<dbReference type="EMBL" id="CR382124">
    <property type="protein sequence ID" value="CAH00173.1"/>
    <property type="molecule type" value="Genomic_DNA"/>
</dbReference>
<dbReference type="Proteomes" id="UP000000598">
    <property type="component" value="Chromosome D"/>
</dbReference>
<reference evidence="6 11" key="1">
    <citation type="journal article" date="2004" name="Nature">
        <title>Genome evolution in yeasts.</title>
        <authorList>
            <consortium name="Genolevures"/>
            <person name="Dujon B."/>
            <person name="Sherman D."/>
            <person name="Fischer G."/>
            <person name="Durrens P."/>
            <person name="Casaregola S."/>
            <person name="Lafontaine I."/>
            <person name="de Montigny J."/>
            <person name="Marck C."/>
            <person name="Neuveglise C."/>
            <person name="Talla E."/>
            <person name="Goffard N."/>
            <person name="Frangeul L."/>
            <person name="Aigle M."/>
            <person name="Anthouard V."/>
            <person name="Babour A."/>
            <person name="Barbe V."/>
            <person name="Barnay S."/>
            <person name="Blanchin S."/>
            <person name="Beckerich J.M."/>
            <person name="Beyne E."/>
            <person name="Bleykasten C."/>
            <person name="Boisrame A."/>
            <person name="Boyer J."/>
            <person name="Cattolico L."/>
            <person name="Confanioleri F."/>
            <person name="de Daruvar A."/>
            <person name="Despons L."/>
            <person name="Fabre E."/>
            <person name="Fairhead C."/>
            <person name="Ferry-Dumazet H."/>
            <person name="Groppi A."/>
            <person name="Hantraye F."/>
            <person name="Hennequin C."/>
            <person name="Jauniaux N."/>
            <person name="Joyet P."/>
            <person name="Kachouri R."/>
            <person name="Kerrest A."/>
            <person name="Koszul R."/>
            <person name="Lemaire M."/>
            <person name="Lesur I."/>
            <person name="Ma L."/>
            <person name="Muller H."/>
            <person name="Nicaud J.M."/>
            <person name="Nikolski M."/>
            <person name="Oztas S."/>
            <person name="Ozier-Kalogeropoulos O."/>
            <person name="Pellenz S."/>
            <person name="Potier S."/>
            <person name="Richard G.F."/>
            <person name="Straub M.L."/>
            <person name="Suleau A."/>
            <person name="Swennene D."/>
            <person name="Tekaia F."/>
            <person name="Wesolowski-Louvel M."/>
            <person name="Westhof E."/>
            <person name="Wirth B."/>
            <person name="Zeniou-Meyer M."/>
            <person name="Zivanovic I."/>
            <person name="Bolotin-Fukuhara M."/>
            <person name="Thierry A."/>
            <person name="Bouchier C."/>
            <person name="Caudron B."/>
            <person name="Scarpelli C."/>
            <person name="Gaillardin C."/>
            <person name="Weissenbach J."/>
            <person name="Wincker P."/>
            <person name="Souciet J.L."/>
        </authorList>
    </citation>
    <scope>NUCLEOTIDE SEQUENCE [LARGE SCALE GENOMIC DNA]</scope>
    <source>
        <strain evidence="11">ATCC 8585 / CBS 2359 / DSM 70799 / NBRC 1267 / NRRL Y-1140 / WM37</strain>
        <strain evidence="6">NRRL Y-1140</strain>
    </source>
</reference>